<dbReference type="Gene3D" id="3.40.1440.60">
    <property type="entry name" value="PriA, 3(prime) DNA-binding domain"/>
    <property type="match status" value="1"/>
</dbReference>
<evidence type="ECO:0000256" key="1">
    <source>
        <dbReference type="ARBA" id="ARBA00022515"/>
    </source>
</evidence>
<keyword evidence="4" id="KW-0547">Nucleotide-binding</keyword>
<dbReference type="EMBL" id="MLJW01000415">
    <property type="protein sequence ID" value="OIQ87589.1"/>
    <property type="molecule type" value="Genomic_DNA"/>
</dbReference>
<evidence type="ECO:0000256" key="6">
    <source>
        <dbReference type="ARBA" id="ARBA00022840"/>
    </source>
</evidence>
<keyword evidence="2" id="KW-0235">DNA replication</keyword>
<evidence type="ECO:0000256" key="2">
    <source>
        <dbReference type="ARBA" id="ARBA00022705"/>
    </source>
</evidence>
<dbReference type="GO" id="GO:0043138">
    <property type="term" value="F:3'-5' DNA helicase activity"/>
    <property type="evidence" value="ECO:0007669"/>
    <property type="project" value="TreeGrafter"/>
</dbReference>
<evidence type="ECO:0000256" key="5">
    <source>
        <dbReference type="ARBA" id="ARBA00022833"/>
    </source>
</evidence>
<protein>
    <submittedName>
        <fullName evidence="9">Primosomal protein N</fullName>
        <ecNumber evidence="9">3.6.4.-</ecNumber>
    </submittedName>
</protein>
<keyword evidence="3" id="KW-0479">Metal-binding</keyword>
<evidence type="ECO:0000259" key="8">
    <source>
        <dbReference type="Pfam" id="PF17764"/>
    </source>
</evidence>
<dbReference type="GO" id="GO:0006310">
    <property type="term" value="P:DNA recombination"/>
    <property type="evidence" value="ECO:0007669"/>
    <property type="project" value="InterPro"/>
</dbReference>
<dbReference type="PANTHER" id="PTHR30580:SF0">
    <property type="entry name" value="PRIMOSOMAL PROTEIN N"/>
    <property type="match status" value="1"/>
</dbReference>
<keyword evidence="1" id="KW-0639">Primosome</keyword>
<reference evidence="9" key="1">
    <citation type="submission" date="2016-10" db="EMBL/GenBank/DDBJ databases">
        <title>Sequence of Gallionella enrichment culture.</title>
        <authorList>
            <person name="Poehlein A."/>
            <person name="Muehling M."/>
            <person name="Daniel R."/>
        </authorList>
    </citation>
    <scope>NUCLEOTIDE SEQUENCE</scope>
</reference>
<dbReference type="Pfam" id="PF17764">
    <property type="entry name" value="PriA_3primeBD"/>
    <property type="match status" value="1"/>
</dbReference>
<evidence type="ECO:0000256" key="4">
    <source>
        <dbReference type="ARBA" id="ARBA00022741"/>
    </source>
</evidence>
<dbReference type="InterPro" id="IPR027417">
    <property type="entry name" value="P-loop_NTPase"/>
</dbReference>
<dbReference type="GO" id="GO:0016787">
    <property type="term" value="F:hydrolase activity"/>
    <property type="evidence" value="ECO:0007669"/>
    <property type="project" value="UniProtKB-KW"/>
</dbReference>
<dbReference type="AlphaFoldDB" id="A0A1J5RHK2"/>
<keyword evidence="9" id="KW-0378">Hydrolase</keyword>
<name>A0A1J5RHK2_9ZZZZ</name>
<dbReference type="GO" id="GO:0006302">
    <property type="term" value="P:double-strand break repair"/>
    <property type="evidence" value="ECO:0007669"/>
    <property type="project" value="InterPro"/>
</dbReference>
<dbReference type="GO" id="GO:1990077">
    <property type="term" value="C:primosome complex"/>
    <property type="evidence" value="ECO:0007669"/>
    <property type="project" value="UniProtKB-KW"/>
</dbReference>
<evidence type="ECO:0000313" key="9">
    <source>
        <dbReference type="EMBL" id="OIQ87589.1"/>
    </source>
</evidence>
<evidence type="ECO:0000256" key="7">
    <source>
        <dbReference type="ARBA" id="ARBA00023125"/>
    </source>
</evidence>
<keyword evidence="7" id="KW-0238">DNA-binding</keyword>
<dbReference type="GO" id="GO:0046872">
    <property type="term" value="F:metal ion binding"/>
    <property type="evidence" value="ECO:0007669"/>
    <property type="project" value="UniProtKB-KW"/>
</dbReference>
<dbReference type="InterPro" id="IPR042115">
    <property type="entry name" value="PriA_3primeBD_sf"/>
</dbReference>
<dbReference type="GO" id="GO:0003677">
    <property type="term" value="F:DNA binding"/>
    <property type="evidence" value="ECO:0007669"/>
    <property type="project" value="UniProtKB-KW"/>
</dbReference>
<organism evidence="9">
    <name type="scientific">mine drainage metagenome</name>
    <dbReference type="NCBI Taxonomy" id="410659"/>
    <lineage>
        <taxon>unclassified sequences</taxon>
        <taxon>metagenomes</taxon>
        <taxon>ecological metagenomes</taxon>
    </lineage>
</organism>
<dbReference type="GO" id="GO:0005524">
    <property type="term" value="F:ATP binding"/>
    <property type="evidence" value="ECO:0007669"/>
    <property type="project" value="UniProtKB-KW"/>
</dbReference>
<feature type="domain" description="Primosomal protein N' 3' DNA-binding" evidence="8">
    <location>
        <begin position="39"/>
        <end position="138"/>
    </location>
</feature>
<proteinExistence type="inferred from homology"/>
<gene>
    <name evidence="9" type="primary">priA_10</name>
    <name evidence="9" type="ORF">GALL_305600</name>
</gene>
<keyword evidence="6" id="KW-0067">ATP-binding</keyword>
<dbReference type="EC" id="3.6.4.-" evidence="9"/>
<dbReference type="GO" id="GO:0006269">
    <property type="term" value="P:DNA replication, synthesis of primer"/>
    <property type="evidence" value="ECO:0007669"/>
    <property type="project" value="UniProtKB-KW"/>
</dbReference>
<dbReference type="HAMAP" id="MF_00983">
    <property type="entry name" value="PriA"/>
    <property type="match status" value="1"/>
</dbReference>
<evidence type="ECO:0000256" key="3">
    <source>
        <dbReference type="ARBA" id="ARBA00022723"/>
    </source>
</evidence>
<comment type="caution">
    <text evidence="9">The sequence shown here is derived from an EMBL/GenBank/DDBJ whole genome shotgun (WGS) entry which is preliminary data.</text>
</comment>
<dbReference type="PANTHER" id="PTHR30580">
    <property type="entry name" value="PRIMOSOMAL PROTEIN N"/>
    <property type="match status" value="1"/>
</dbReference>
<sequence length="730" mass="76494">MTDEAGGEQLTLAGMPVGRRRRRLSPTASVVAADRPVAQVYIDLPPLHLDHAFEYLVPASADVAAQPGTRVKVRFGAQDVDGVVVARTREAEYAGRLVPLRRVVSPVPVLTPVVLRLARMLADRYAGSLVDVLRIAIPPRHARVEAESAARLDVSSSVSPDGAVPTDTEPDGVAGAVARDISTATTGVTLSSAAWTDYRGGAAFLQHLVAGRSPHAVWTALPGAGTDRWAYAIAQAVAATAVSGRGALVVLPSARDVDEMARALVEVGIGPWEPSEASGTRHVRLVADDGPAPRYRAFLAALRGDARVVIGTRSAAFAPVRDLGLAVCWDDRDELHQEPRAPYLHAREVVVGRGDVDGCAVLLGSVTRSTAAQQLVERGWGHAVEADRGTVRRRTPRVTALTSIELAREGPAAAARLPGEVWRVLRSGLERGPVLVQVPRAGYVPVVACSRCRAVARCVTCHGPLGVRHHRGGTPECTWCGRLASSWRCSVCGSGALRAVTVGSERTAEELGRAFPGVPVRLSGAGAPSGVLAEVPDRPALVVATIGAEPRCPGGYSAAALLDAATSTSRPSLQVGEQALHRWLSAASLVRPAHAGGVVVLVGDAAPGPTQALVRWDPAGFAARELSERRELRLPPAVRVAAITGTRDAVEAVVARLDLPGGAEILGPVAVDGPTTLELSPLEQEVRTVVRAPLADADALSRAVKVSMATRSARRESGTVRVQVDPTELM</sequence>
<keyword evidence="5" id="KW-0862">Zinc</keyword>
<dbReference type="Gene3D" id="3.40.50.300">
    <property type="entry name" value="P-loop containing nucleotide triphosphate hydrolases"/>
    <property type="match status" value="1"/>
</dbReference>
<dbReference type="GO" id="GO:0006270">
    <property type="term" value="P:DNA replication initiation"/>
    <property type="evidence" value="ECO:0007669"/>
    <property type="project" value="TreeGrafter"/>
</dbReference>
<dbReference type="InterPro" id="IPR041222">
    <property type="entry name" value="PriA_3primeBD"/>
</dbReference>
<dbReference type="InterPro" id="IPR005259">
    <property type="entry name" value="PriA"/>
</dbReference>
<accession>A0A1J5RHK2</accession>